<reference evidence="2" key="1">
    <citation type="submission" date="2021-12" db="EMBL/GenBank/DDBJ databases">
        <title>Discovery of the Pendulisporaceae a myxobacterial family with distinct sporulation behavior and unique specialized metabolism.</title>
        <authorList>
            <person name="Garcia R."/>
            <person name="Popoff A."/>
            <person name="Bader C.D."/>
            <person name="Loehr J."/>
            <person name="Walesch S."/>
            <person name="Walt C."/>
            <person name="Boldt J."/>
            <person name="Bunk B."/>
            <person name="Haeckl F.J.F.P.J."/>
            <person name="Gunesch A.P."/>
            <person name="Birkelbach J."/>
            <person name="Nuebel U."/>
            <person name="Pietschmann T."/>
            <person name="Bach T."/>
            <person name="Mueller R."/>
        </authorList>
    </citation>
    <scope>NUCLEOTIDE SEQUENCE</scope>
    <source>
        <strain evidence="2">MSr11367</strain>
    </source>
</reference>
<keyword evidence="1" id="KW-0732">Signal</keyword>
<dbReference type="RefSeq" id="WP_394830471.1">
    <property type="nucleotide sequence ID" value="NZ_CP089929.1"/>
</dbReference>
<evidence type="ECO:0008006" key="4">
    <source>
        <dbReference type="Google" id="ProtNLM"/>
    </source>
</evidence>
<dbReference type="Proteomes" id="UP001374803">
    <property type="component" value="Chromosome"/>
</dbReference>
<protein>
    <recommendedName>
        <fullName evidence="4">Alginate lyase 2 domain-containing protein</fullName>
    </recommendedName>
</protein>
<dbReference type="PANTHER" id="PTHR33681">
    <property type="entry name" value="BINDING PROTEIN, PUTATIVE, EXPRESSED-RELATED"/>
    <property type="match status" value="1"/>
</dbReference>
<sequence length="223" mass="24782">MCTNRWIRAGLACSILSVSFVATVAGTAQAQIGSGWKSATYTKKIHLDDEDGLQTFNWTSYKSVCNPICADYRASGNAEIFRILDNRSNRSEIRLYNEYSSGERQFQGYVTFSSPLNDESLFQIFGSTSGATLTMMRGYSDSGGTLRTVGGGGVLATGVYGKEQRVNVIHKQDDYVEFYVNGSRKARFSEAEEVTNYWKYGVYGTLRTGAVTVTWRAVQTFTR</sequence>
<organism evidence="2 3">
    <name type="scientific">Pendulispora rubella</name>
    <dbReference type="NCBI Taxonomy" id="2741070"/>
    <lineage>
        <taxon>Bacteria</taxon>
        <taxon>Pseudomonadati</taxon>
        <taxon>Myxococcota</taxon>
        <taxon>Myxococcia</taxon>
        <taxon>Myxococcales</taxon>
        <taxon>Sorangiineae</taxon>
        <taxon>Pendulisporaceae</taxon>
        <taxon>Pendulispora</taxon>
    </lineage>
</organism>
<gene>
    <name evidence="2" type="ORF">LVJ94_28600</name>
</gene>
<keyword evidence="3" id="KW-1185">Reference proteome</keyword>
<proteinExistence type="predicted"/>
<name>A0ABZ2KU98_9BACT</name>
<feature type="signal peptide" evidence="1">
    <location>
        <begin position="1"/>
        <end position="30"/>
    </location>
</feature>
<evidence type="ECO:0000313" key="2">
    <source>
        <dbReference type="EMBL" id="WXB00869.1"/>
    </source>
</evidence>
<evidence type="ECO:0000313" key="3">
    <source>
        <dbReference type="Proteomes" id="UP001374803"/>
    </source>
</evidence>
<dbReference type="PANTHER" id="PTHR33681:SF4">
    <property type="entry name" value="OS12G0171100 PROTEIN"/>
    <property type="match status" value="1"/>
</dbReference>
<feature type="chain" id="PRO_5045899370" description="Alginate lyase 2 domain-containing protein" evidence="1">
    <location>
        <begin position="31"/>
        <end position="223"/>
    </location>
</feature>
<evidence type="ECO:0000256" key="1">
    <source>
        <dbReference type="SAM" id="SignalP"/>
    </source>
</evidence>
<accession>A0ABZ2KU98</accession>
<dbReference type="EMBL" id="CP089983">
    <property type="protein sequence ID" value="WXB00869.1"/>
    <property type="molecule type" value="Genomic_DNA"/>
</dbReference>